<keyword evidence="1" id="KW-1133">Transmembrane helix</keyword>
<proteinExistence type="evidence at transcript level"/>
<keyword evidence="1" id="KW-0812">Transmembrane</keyword>
<sequence>MYPRSDGGLCTEIIFSPTCGIMPNGTATLHVVAKATTAFTFTYIFPFDSKTIKQELDKHFEEHNNFSTLKVPKYKATVTSRTDTKLKTVINEMSLIPSINKIYSILPYIVNSVVCFLIGFAFGQFICCCK</sequence>
<dbReference type="AlphaFoldDB" id="C7TYF2"/>
<reference evidence="2" key="2">
    <citation type="submission" date="2009-03" db="EMBL/GenBank/DDBJ databases">
        <authorList>
            <person name="Gang L."/>
        </authorList>
    </citation>
    <scope>NUCLEOTIDE SEQUENCE</scope>
    <source>
        <strain evidence="2">Anhui</strain>
    </source>
</reference>
<evidence type="ECO:0000313" key="2">
    <source>
        <dbReference type="EMBL" id="CAX82628.1"/>
    </source>
</evidence>
<keyword evidence="1" id="KW-0472">Membrane</keyword>
<evidence type="ECO:0000256" key="1">
    <source>
        <dbReference type="SAM" id="Phobius"/>
    </source>
</evidence>
<name>C7TYF2_SCHJA</name>
<organism evidence="2">
    <name type="scientific">Schistosoma japonicum</name>
    <name type="common">Blood fluke</name>
    <dbReference type="NCBI Taxonomy" id="6182"/>
    <lineage>
        <taxon>Eukaryota</taxon>
        <taxon>Metazoa</taxon>
        <taxon>Spiralia</taxon>
        <taxon>Lophotrochozoa</taxon>
        <taxon>Platyhelminthes</taxon>
        <taxon>Trematoda</taxon>
        <taxon>Digenea</taxon>
        <taxon>Strigeidida</taxon>
        <taxon>Schistosomatoidea</taxon>
        <taxon>Schistosomatidae</taxon>
        <taxon>Schistosoma</taxon>
    </lineage>
</organism>
<protein>
    <submittedName>
        <fullName evidence="2">Uncharacterized protein</fullName>
    </submittedName>
</protein>
<dbReference type="EMBL" id="FN326904">
    <property type="protein sequence ID" value="CAX82628.1"/>
    <property type="molecule type" value="mRNA"/>
</dbReference>
<reference evidence="2" key="1">
    <citation type="journal article" date="2009" name="Nature">
        <title>The Schistosoma japonicum genome reveals features of host-parasite interplay.</title>
        <authorList>
            <person name="Liu F."/>
            <person name="Zhou Y."/>
            <person name="Wang Z.Q."/>
            <person name="Lu G."/>
            <person name="Zheng H."/>
            <person name="Brindley P.J."/>
            <person name="McManus D.P."/>
            <person name="Blair D."/>
            <person name="Zhang Q.H."/>
            <person name="Zhong Y."/>
            <person name="Wang S."/>
            <person name="Han Z.G."/>
            <person name="Chen Z."/>
        </authorList>
    </citation>
    <scope>NUCLEOTIDE SEQUENCE</scope>
    <source>
        <strain evidence="2">Anhui</strain>
    </source>
</reference>
<feature type="transmembrane region" description="Helical" evidence="1">
    <location>
        <begin position="105"/>
        <end position="126"/>
    </location>
</feature>
<accession>C7TYF2</accession>